<keyword evidence="3" id="KW-1185">Reference proteome</keyword>
<proteinExistence type="predicted"/>
<dbReference type="Proteomes" id="UP000523007">
    <property type="component" value="Unassembled WGS sequence"/>
</dbReference>
<evidence type="ECO:0000259" key="1">
    <source>
        <dbReference type="PROSITE" id="PS50995"/>
    </source>
</evidence>
<dbReference type="InterPro" id="IPR036388">
    <property type="entry name" value="WH-like_DNA-bd_sf"/>
</dbReference>
<keyword evidence="2" id="KW-0238">DNA-binding</keyword>
<reference evidence="2 3" key="1">
    <citation type="submission" date="2020-08" db="EMBL/GenBank/DDBJ databases">
        <title>Sequencing the genomes of 1000 actinobacteria strains.</title>
        <authorList>
            <person name="Klenk H.-P."/>
        </authorList>
    </citation>
    <scope>NUCLEOTIDE SEQUENCE [LARGE SCALE GENOMIC DNA]</scope>
    <source>
        <strain evidence="2 3">DSM 102030</strain>
    </source>
</reference>
<evidence type="ECO:0000313" key="3">
    <source>
        <dbReference type="Proteomes" id="UP000523007"/>
    </source>
</evidence>
<organism evidence="2 3">
    <name type="scientific">Lipingzhangella halophila</name>
    <dbReference type="NCBI Taxonomy" id="1783352"/>
    <lineage>
        <taxon>Bacteria</taxon>
        <taxon>Bacillati</taxon>
        <taxon>Actinomycetota</taxon>
        <taxon>Actinomycetes</taxon>
        <taxon>Streptosporangiales</taxon>
        <taxon>Nocardiopsidaceae</taxon>
        <taxon>Lipingzhangella</taxon>
    </lineage>
</organism>
<dbReference type="PANTHER" id="PTHR33164:SF43">
    <property type="entry name" value="HTH-TYPE TRANSCRIPTIONAL REPRESSOR YETL"/>
    <property type="match status" value="1"/>
</dbReference>
<dbReference type="RefSeq" id="WP_184584410.1">
    <property type="nucleotide sequence ID" value="NZ_JACHJT010000002.1"/>
</dbReference>
<dbReference type="GO" id="GO:0003677">
    <property type="term" value="F:DNA binding"/>
    <property type="evidence" value="ECO:0007669"/>
    <property type="project" value="UniProtKB-KW"/>
</dbReference>
<dbReference type="GO" id="GO:0006950">
    <property type="term" value="P:response to stress"/>
    <property type="evidence" value="ECO:0007669"/>
    <property type="project" value="TreeGrafter"/>
</dbReference>
<dbReference type="AlphaFoldDB" id="A0A7W7RN34"/>
<protein>
    <submittedName>
        <fullName evidence="2">DNA-binding MarR family transcriptional regulator</fullName>
    </submittedName>
</protein>
<dbReference type="GO" id="GO:0003700">
    <property type="term" value="F:DNA-binding transcription factor activity"/>
    <property type="evidence" value="ECO:0007669"/>
    <property type="project" value="InterPro"/>
</dbReference>
<dbReference type="PANTHER" id="PTHR33164">
    <property type="entry name" value="TRANSCRIPTIONAL REGULATOR, MARR FAMILY"/>
    <property type="match status" value="1"/>
</dbReference>
<evidence type="ECO:0000313" key="2">
    <source>
        <dbReference type="EMBL" id="MBB4934792.1"/>
    </source>
</evidence>
<dbReference type="Gene3D" id="1.10.10.10">
    <property type="entry name" value="Winged helix-like DNA-binding domain superfamily/Winged helix DNA-binding domain"/>
    <property type="match status" value="1"/>
</dbReference>
<dbReference type="Pfam" id="PF12802">
    <property type="entry name" value="MarR_2"/>
    <property type="match status" value="1"/>
</dbReference>
<dbReference type="InterPro" id="IPR036390">
    <property type="entry name" value="WH_DNA-bd_sf"/>
</dbReference>
<name>A0A7W7RN34_9ACTN</name>
<dbReference type="InterPro" id="IPR000835">
    <property type="entry name" value="HTH_MarR-typ"/>
</dbReference>
<dbReference type="EMBL" id="JACHJT010000002">
    <property type="protein sequence ID" value="MBB4934792.1"/>
    <property type="molecule type" value="Genomic_DNA"/>
</dbReference>
<gene>
    <name evidence="2" type="ORF">F4561_005686</name>
</gene>
<accession>A0A7W7RN34</accession>
<feature type="domain" description="HTH marR-type" evidence="1">
    <location>
        <begin position="1"/>
        <end position="145"/>
    </location>
</feature>
<sequence>METDGLRDLEQEAWRGFLLTHERLWRALEARLAPLNVSMAEYDVLAMLDAAGPDGMRMSDLAQNRLMSTGGFTRLADRLENRGLIERHRSAVDGRSFDAILTGNGEKCLHQARRQHYSDLHTLFFSRLDDEHLRWLVDIWARLDPAAETDDGNDAAC</sequence>
<dbReference type="SUPFAM" id="SSF46785">
    <property type="entry name" value="Winged helix' DNA-binding domain"/>
    <property type="match status" value="1"/>
</dbReference>
<dbReference type="PROSITE" id="PS50995">
    <property type="entry name" value="HTH_MARR_2"/>
    <property type="match status" value="1"/>
</dbReference>
<dbReference type="InterPro" id="IPR039422">
    <property type="entry name" value="MarR/SlyA-like"/>
</dbReference>
<dbReference type="SMART" id="SM00347">
    <property type="entry name" value="HTH_MARR"/>
    <property type="match status" value="1"/>
</dbReference>
<comment type="caution">
    <text evidence="2">The sequence shown here is derived from an EMBL/GenBank/DDBJ whole genome shotgun (WGS) entry which is preliminary data.</text>
</comment>